<dbReference type="PANTHER" id="PTHR43691">
    <property type="entry name" value="URIDINE PHOSPHORYLASE"/>
    <property type="match status" value="1"/>
</dbReference>
<dbReference type="EMBL" id="VSSQ01026406">
    <property type="protein sequence ID" value="MPM75104.1"/>
    <property type="molecule type" value="Genomic_DNA"/>
</dbReference>
<dbReference type="GO" id="GO:0009164">
    <property type="term" value="P:nucleoside catabolic process"/>
    <property type="evidence" value="ECO:0007669"/>
    <property type="project" value="UniProtKB-ARBA"/>
</dbReference>
<evidence type="ECO:0000256" key="3">
    <source>
        <dbReference type="ARBA" id="ARBA00022679"/>
    </source>
</evidence>
<sequence>MSYDITMQKHIRCKEGDVAPYVLIPGDPGRARRIAETFDTMEKIAENREYVVYTGEKDGVRLTVCSTGIGGPSTAIAMEELAKIGCHTFIRVGSAGGRREDLKIGSSVIVNAAVRAEGTSKVYLPEIYPAIANFDVTVALREAAGELNEEVFMGTSLTRDAYYMQDTELNEKLSNTDVAVSEMECATAFIVGSKRGYRVGAIVGTDSNILQKNQLTLEEKDKLYNEVEKKIINIAVRALVNLAK</sequence>
<dbReference type="PANTHER" id="PTHR43691:SF11">
    <property type="entry name" value="FI09636P-RELATED"/>
    <property type="match status" value="1"/>
</dbReference>
<dbReference type="EC" id="2.4.2.3" evidence="5"/>
<dbReference type="PROSITE" id="PS01232">
    <property type="entry name" value="PNP_UDP_1"/>
    <property type="match status" value="1"/>
</dbReference>
<evidence type="ECO:0000256" key="1">
    <source>
        <dbReference type="ARBA" id="ARBA00010456"/>
    </source>
</evidence>
<protein>
    <submittedName>
        <fullName evidence="5">Uridine phosphorylase</fullName>
        <ecNumber evidence="5">2.4.2.3</ecNumber>
    </submittedName>
</protein>
<dbReference type="InterPro" id="IPR018016">
    <property type="entry name" value="Nucleoside_phosphorylase_CS"/>
</dbReference>
<dbReference type="Gene3D" id="3.40.50.1580">
    <property type="entry name" value="Nucleoside phosphorylase domain"/>
    <property type="match status" value="1"/>
</dbReference>
<comment type="similarity">
    <text evidence="1">Belongs to the PNP/UDP phosphorylase family.</text>
</comment>
<gene>
    <name evidence="5" type="primary">udp_17</name>
    <name evidence="5" type="ORF">SDC9_122095</name>
</gene>
<dbReference type="InterPro" id="IPR000845">
    <property type="entry name" value="Nucleoside_phosphorylase_d"/>
</dbReference>
<dbReference type="InterPro" id="IPR035994">
    <property type="entry name" value="Nucleoside_phosphorylase_sf"/>
</dbReference>
<dbReference type="Pfam" id="PF01048">
    <property type="entry name" value="PNP_UDP_1"/>
    <property type="match status" value="1"/>
</dbReference>
<feature type="domain" description="Nucleoside phosphorylase" evidence="4">
    <location>
        <begin position="21"/>
        <end position="239"/>
    </location>
</feature>
<comment type="caution">
    <text evidence="5">The sequence shown here is derived from an EMBL/GenBank/DDBJ whole genome shotgun (WGS) entry which is preliminary data.</text>
</comment>
<evidence type="ECO:0000313" key="5">
    <source>
        <dbReference type="EMBL" id="MPM75104.1"/>
    </source>
</evidence>
<dbReference type="SUPFAM" id="SSF53167">
    <property type="entry name" value="Purine and uridine phosphorylases"/>
    <property type="match status" value="1"/>
</dbReference>
<dbReference type="CDD" id="cd17767">
    <property type="entry name" value="UP_EcUdp-like"/>
    <property type="match status" value="1"/>
</dbReference>
<dbReference type="GO" id="GO:0005829">
    <property type="term" value="C:cytosol"/>
    <property type="evidence" value="ECO:0007669"/>
    <property type="project" value="TreeGrafter"/>
</dbReference>
<keyword evidence="3 5" id="KW-0808">Transferase</keyword>
<organism evidence="5">
    <name type="scientific">bioreactor metagenome</name>
    <dbReference type="NCBI Taxonomy" id="1076179"/>
    <lineage>
        <taxon>unclassified sequences</taxon>
        <taxon>metagenomes</taxon>
        <taxon>ecological metagenomes</taxon>
    </lineage>
</organism>
<dbReference type="AlphaFoldDB" id="A0A645CDU1"/>
<dbReference type="GO" id="GO:0004850">
    <property type="term" value="F:uridine phosphorylase activity"/>
    <property type="evidence" value="ECO:0007669"/>
    <property type="project" value="UniProtKB-EC"/>
</dbReference>
<keyword evidence="2 5" id="KW-0328">Glycosyltransferase</keyword>
<proteinExistence type="inferred from homology"/>
<reference evidence="5" key="1">
    <citation type="submission" date="2019-08" db="EMBL/GenBank/DDBJ databases">
        <authorList>
            <person name="Kucharzyk K."/>
            <person name="Murdoch R.W."/>
            <person name="Higgins S."/>
            <person name="Loffler F."/>
        </authorList>
    </citation>
    <scope>NUCLEOTIDE SEQUENCE</scope>
</reference>
<evidence type="ECO:0000259" key="4">
    <source>
        <dbReference type="Pfam" id="PF01048"/>
    </source>
</evidence>
<name>A0A645CDU1_9ZZZZ</name>
<accession>A0A645CDU1</accession>
<evidence type="ECO:0000256" key="2">
    <source>
        <dbReference type="ARBA" id="ARBA00022676"/>
    </source>
</evidence>